<name>A0ABR2HM27_9PEZI</name>
<proteinExistence type="predicted"/>
<protein>
    <submittedName>
        <fullName evidence="2">Uncharacterized protein</fullName>
    </submittedName>
</protein>
<gene>
    <name evidence="2" type="ORF">PGQ11_015671</name>
</gene>
<organism evidence="2 3">
    <name type="scientific">Apiospora arundinis</name>
    <dbReference type="NCBI Taxonomy" id="335852"/>
    <lineage>
        <taxon>Eukaryota</taxon>
        <taxon>Fungi</taxon>
        <taxon>Dikarya</taxon>
        <taxon>Ascomycota</taxon>
        <taxon>Pezizomycotina</taxon>
        <taxon>Sordariomycetes</taxon>
        <taxon>Xylariomycetidae</taxon>
        <taxon>Amphisphaeriales</taxon>
        <taxon>Apiosporaceae</taxon>
        <taxon>Apiospora</taxon>
    </lineage>
</organism>
<evidence type="ECO:0000256" key="1">
    <source>
        <dbReference type="SAM" id="MobiDB-lite"/>
    </source>
</evidence>
<dbReference type="Proteomes" id="UP001390339">
    <property type="component" value="Unassembled WGS sequence"/>
</dbReference>
<feature type="region of interest" description="Disordered" evidence="1">
    <location>
        <begin position="496"/>
        <end position="515"/>
    </location>
</feature>
<sequence>MWDAPKATSIWSELVDKRKEQIAITCDGSEPSHVAPIAAAQQDFTRREFGEWDASARAWLAVADRLKEAQHRNMEDILMIRALPLANDNSRVSVNDFSLVCLGSLFSAWQGEHFDAMYDQEEGAKFIVALWNSIENAASSCIETPESTNTSARDLVSAQDSWLRMLLDASRELLEGNDQSRRRARHLTSLGVRRGASFLLSEETRLLPFFGLLDLNTWAAFAPRNSDRALIHFREIYQLVNDKVKFSDAILRYSESSTGHHELAALSPISTGTKRDYKGGNRSVRHHARWIRKGTNRSHDTRCFCVGKCEADCICRRNKAPCHDLCGAPHIECDNLRQAVITSLGEDCWEYDSLDISLDLDGLYLEWTNKAMNQVGTKRTAEGAQASSDVPGQGSNLSMDEIMTSFDSQVADYENWYKSRTHRYEYLFGNDHMAAYVRSEEIAEANEDVGLGFSSEISTSITLQGLMSMLLSRKLDGTKLVEQILYNLQVTEQSSLSDPPFVQSETSSPVQSDTQPNQFARSMQVLCTISLLFSFLPGAMVSLEVVHQRLYASPWLPAQDVEESSVMQLLTPARLTRPQAFSCIAMLETGSLHITPDELHNVMALSIGNSIYAAASLFTDPWEARENYELRRIIGNVGRAGVSMLIPPMNPILKKGGVNSWAAINHERFTSESRCIDHFTQTSLHLSFTGYEQPVASSVIHGAQDIEACFLEAVVSIFDSGRKIGDLDIIRGLGSSKIARVPESRCWHQGSRRRGRPKWTSVDTWDELMEMPSGRTCIVRAYGNALSRIAATVVCVQKDVDQLYILSPGDVCYTCVVGQAGSGGSAEGGVKVIIC</sequence>
<evidence type="ECO:0000313" key="2">
    <source>
        <dbReference type="EMBL" id="KAK8849191.1"/>
    </source>
</evidence>
<dbReference type="EMBL" id="JAPCWZ010000010">
    <property type="protein sequence ID" value="KAK8849191.1"/>
    <property type="molecule type" value="Genomic_DNA"/>
</dbReference>
<comment type="caution">
    <text evidence="2">The sequence shown here is derived from an EMBL/GenBank/DDBJ whole genome shotgun (WGS) entry which is preliminary data.</text>
</comment>
<reference evidence="2 3" key="1">
    <citation type="journal article" date="2024" name="IMA Fungus">
        <title>Apiospora arundinis, a panoply of carbohydrate-active enzymes and secondary metabolites.</title>
        <authorList>
            <person name="Sorensen T."/>
            <person name="Petersen C."/>
            <person name="Muurmann A.T."/>
            <person name="Christiansen J.V."/>
            <person name="Brundto M.L."/>
            <person name="Overgaard C.K."/>
            <person name="Boysen A.T."/>
            <person name="Wollenberg R.D."/>
            <person name="Larsen T.O."/>
            <person name="Sorensen J.L."/>
            <person name="Nielsen K.L."/>
            <person name="Sondergaard T.E."/>
        </authorList>
    </citation>
    <scope>NUCLEOTIDE SEQUENCE [LARGE SCALE GENOMIC DNA]</scope>
    <source>
        <strain evidence="2 3">AAU 773</strain>
    </source>
</reference>
<keyword evidence="3" id="KW-1185">Reference proteome</keyword>
<evidence type="ECO:0000313" key="3">
    <source>
        <dbReference type="Proteomes" id="UP001390339"/>
    </source>
</evidence>
<accession>A0ABR2HM27</accession>